<dbReference type="InParanoid" id="A0A2R5G1H3"/>
<evidence type="ECO:0000313" key="3">
    <source>
        <dbReference type="EMBL" id="GBG24842.1"/>
    </source>
</evidence>
<reference evidence="3 4" key="1">
    <citation type="submission" date="2017-12" db="EMBL/GenBank/DDBJ databases">
        <title>Sequencing, de novo assembly and annotation of complete genome of a new Thraustochytrid species, strain FCC1311.</title>
        <authorList>
            <person name="Sedici K."/>
            <person name="Godart F."/>
            <person name="Aiese Cigliano R."/>
            <person name="Sanseverino W."/>
            <person name="Barakat M."/>
            <person name="Ortet P."/>
            <person name="Marechal E."/>
            <person name="Cagnac O."/>
            <person name="Amato A."/>
        </authorList>
    </citation>
    <scope>NUCLEOTIDE SEQUENCE [LARGE SCALE GENOMIC DNA]</scope>
</reference>
<organism evidence="3 4">
    <name type="scientific">Hondaea fermentalgiana</name>
    <dbReference type="NCBI Taxonomy" id="2315210"/>
    <lineage>
        <taxon>Eukaryota</taxon>
        <taxon>Sar</taxon>
        <taxon>Stramenopiles</taxon>
        <taxon>Bigyra</taxon>
        <taxon>Labyrinthulomycetes</taxon>
        <taxon>Thraustochytrida</taxon>
        <taxon>Thraustochytriidae</taxon>
        <taxon>Hondaea</taxon>
    </lineage>
</organism>
<dbReference type="InterPro" id="IPR006568">
    <property type="entry name" value="PSP_pro-rich"/>
</dbReference>
<feature type="compositionally biased region" description="Polar residues" evidence="1">
    <location>
        <begin position="558"/>
        <end position="574"/>
    </location>
</feature>
<feature type="compositionally biased region" description="Polar residues" evidence="1">
    <location>
        <begin position="397"/>
        <end position="426"/>
    </location>
</feature>
<feature type="region of interest" description="Disordered" evidence="1">
    <location>
        <begin position="397"/>
        <end position="533"/>
    </location>
</feature>
<sequence length="610" mass="67143">MGAPEDAAAGPGANGHKLTRNAKKRRRKKQQRQEQRQLEQQEEQQQPQQQQEEPQKEASKPTATAVEYVPEKVDVSRLGSEFSDFKGVFERFAEAEQAAGGSVAAVAEDPRAAAAAEKDAKRERDVLELDDDDDNDGDDMNGENNDGEDEDAAAKTISNAKRKKLSRFTVAELKQIVSRPDLVEAHDPASPDPVLLLHLKSSRSSVAVPRHWAALRKFLQGKRGLERVAYKLPDFIAETGINKIRAELAEQEAAKQARAIARDRVAPKLGVMDIDYQVLHDAFFKHQTKPVLKGHGEIYYEGMEYEMDTGKFRPGVLSPALRKALDMGENSPPPWLFNMQRHGPPPSYPGLRVPGVNAPLPAGARFGFHEGGWGKAPVDQFGRPLFGEGVFAQTDENSTVAPNTPQGKSNNTANEAQVNGGASSNAAADHWGEAVSDDDYDDDDDEDDGENEDEDEDDNEDGEENSGDEADQEMVQNAETRANNDRKRAAPTATERAENGDDDDDDDDESGPARKQARRDEKDHGKDEDKSLYTVIEQKQTSVGNETFATAYKYKLQSGATDEGQQSSSSPSTKTGKEDEKKTNKTGNASQDREDDDEDDADDLEQNFKF</sequence>
<dbReference type="Pfam" id="PF04046">
    <property type="entry name" value="PSP"/>
    <property type="match status" value="1"/>
</dbReference>
<dbReference type="PANTHER" id="PTHR12785:SF6">
    <property type="entry name" value="SPLICING FACTOR 3B SUBUNIT 2"/>
    <property type="match status" value="1"/>
</dbReference>
<evidence type="ECO:0000313" key="4">
    <source>
        <dbReference type="Proteomes" id="UP000241890"/>
    </source>
</evidence>
<feature type="compositionally biased region" description="Low complexity" evidence="1">
    <location>
        <begin position="1"/>
        <end position="15"/>
    </location>
</feature>
<proteinExistence type="predicted"/>
<feature type="domain" description="PSP proline-rich" evidence="2">
    <location>
        <begin position="309"/>
        <end position="362"/>
    </location>
</feature>
<dbReference type="EMBL" id="BEYU01000009">
    <property type="protein sequence ID" value="GBG24842.1"/>
    <property type="molecule type" value="Genomic_DNA"/>
</dbReference>
<feature type="region of interest" description="Disordered" evidence="1">
    <location>
        <begin position="1"/>
        <end position="69"/>
    </location>
</feature>
<dbReference type="Pfam" id="PF04037">
    <property type="entry name" value="DUF382"/>
    <property type="match status" value="1"/>
</dbReference>
<evidence type="ECO:0000256" key="1">
    <source>
        <dbReference type="SAM" id="MobiDB-lite"/>
    </source>
</evidence>
<feature type="compositionally biased region" description="Basic and acidic residues" evidence="1">
    <location>
        <begin position="108"/>
        <end position="127"/>
    </location>
</feature>
<dbReference type="Proteomes" id="UP000241890">
    <property type="component" value="Unassembled WGS sequence"/>
</dbReference>
<evidence type="ECO:0000259" key="2">
    <source>
        <dbReference type="SMART" id="SM00581"/>
    </source>
</evidence>
<name>A0A2R5G1H3_9STRA</name>
<accession>A0A2R5G1H3</accession>
<feature type="compositionally biased region" description="Basic and acidic residues" evidence="1">
    <location>
        <begin position="518"/>
        <end position="531"/>
    </location>
</feature>
<comment type="caution">
    <text evidence="3">The sequence shown here is derived from an EMBL/GenBank/DDBJ whole genome shotgun (WGS) entry which is preliminary data.</text>
</comment>
<feature type="region of interest" description="Disordered" evidence="1">
    <location>
        <begin position="558"/>
        <end position="610"/>
    </location>
</feature>
<feature type="compositionally biased region" description="Basic residues" evidence="1">
    <location>
        <begin position="17"/>
        <end position="30"/>
    </location>
</feature>
<dbReference type="GO" id="GO:0005634">
    <property type="term" value="C:nucleus"/>
    <property type="evidence" value="ECO:0007669"/>
    <property type="project" value="InterPro"/>
</dbReference>
<feature type="compositionally biased region" description="Acidic residues" evidence="1">
    <location>
        <begin position="593"/>
        <end position="610"/>
    </location>
</feature>
<feature type="compositionally biased region" description="Acidic residues" evidence="1">
    <location>
        <begin position="500"/>
        <end position="510"/>
    </location>
</feature>
<dbReference type="AlphaFoldDB" id="A0A2R5G1H3"/>
<dbReference type="OrthoDB" id="10260794at2759"/>
<feature type="region of interest" description="Disordered" evidence="1">
    <location>
        <begin position="99"/>
        <end position="154"/>
    </location>
</feature>
<dbReference type="PANTHER" id="PTHR12785">
    <property type="entry name" value="SPLICING FACTOR 3B"/>
    <property type="match status" value="1"/>
</dbReference>
<feature type="compositionally biased region" description="Acidic residues" evidence="1">
    <location>
        <begin position="128"/>
        <end position="151"/>
    </location>
</feature>
<feature type="compositionally biased region" description="Low complexity" evidence="1">
    <location>
        <begin position="43"/>
        <end position="52"/>
    </location>
</feature>
<feature type="compositionally biased region" description="Acidic residues" evidence="1">
    <location>
        <begin position="435"/>
        <end position="472"/>
    </location>
</feature>
<protein>
    <submittedName>
        <fullName evidence="3">Splicing factor 3B subunit 2</fullName>
    </submittedName>
</protein>
<keyword evidence="4" id="KW-1185">Reference proteome</keyword>
<dbReference type="InterPro" id="IPR052584">
    <property type="entry name" value="U2_snRNP_Complex_Component"/>
</dbReference>
<gene>
    <name evidence="3" type="ORF">FCC1311_010602</name>
</gene>
<dbReference type="InterPro" id="IPR007180">
    <property type="entry name" value="DUF382"/>
</dbReference>
<dbReference type="SMART" id="SM00581">
    <property type="entry name" value="PSP"/>
    <property type="match status" value="1"/>
</dbReference>